<feature type="region of interest" description="Disordered" evidence="1">
    <location>
        <begin position="281"/>
        <end position="345"/>
    </location>
</feature>
<evidence type="ECO:0000313" key="2">
    <source>
        <dbReference type="EMBL" id="KDQ55845.1"/>
    </source>
</evidence>
<evidence type="ECO:0000256" key="1">
    <source>
        <dbReference type="SAM" id="MobiDB-lite"/>
    </source>
</evidence>
<feature type="compositionally biased region" description="Basic and acidic residues" evidence="1">
    <location>
        <begin position="307"/>
        <end position="318"/>
    </location>
</feature>
<feature type="compositionally biased region" description="Basic residues" evidence="1">
    <location>
        <begin position="456"/>
        <end position="465"/>
    </location>
</feature>
<evidence type="ECO:0008006" key="4">
    <source>
        <dbReference type="Google" id="ProtNLM"/>
    </source>
</evidence>
<sequence>MADTIALDSTTTKPSLEDTGPIPMSFPAILRNPGLSSKFAHLRSEVPRAQGTGESSATKKKTRDDKEGKRWIRRKENARFTDNPHIVLATKKDFSLTVPTPRSTFPEPLPHYLSRNTKLGNVATPTTDPISANAGRFSLSIKGMRRDLKKSGPRGEYLVSVIEAEMVNWLSEGGVLLSPDANITDRTGATEDSTTLVGGLDTIKEVSRTPLQLVWEISDDPFARYVVHCCARYHEVVSFSKDTTGQRLTYLLRPNVTRPDRLAQTSLDTPPVTDLSELSAHELTSNDFSSSDVEDSILGSDIDEREETSRPEGLEAIRETSTPSSPALLPHVPPPSGADSAIPEDEWSVIGDSDREQYVAEGDGEDESGSEVELSQSFSSFTLQDHLVPMQVQTPTKAGQAPSNPHPSPVNDSDRTPLAPSNLSPYSGTHRSFRTRTSVWDHPQRPRSGSSPSRSPSRRLPRRVVSRVEPIVKVTPRTKGDMGGRSLYAYAFL</sequence>
<accession>A0A067PPW2</accession>
<feature type="compositionally biased region" description="Low complexity" evidence="1">
    <location>
        <begin position="446"/>
        <end position="455"/>
    </location>
</feature>
<name>A0A067PPW2_9AGAM</name>
<dbReference type="InParanoid" id="A0A067PPW2"/>
<feature type="compositionally biased region" description="Polar residues" evidence="1">
    <location>
        <begin position="391"/>
        <end position="403"/>
    </location>
</feature>
<dbReference type="STRING" id="933084.A0A067PPW2"/>
<dbReference type="HOGENOM" id="CLU_041941_0_0_1"/>
<keyword evidence="3" id="KW-1185">Reference proteome</keyword>
<feature type="region of interest" description="Disordered" evidence="1">
    <location>
        <begin position="44"/>
        <end position="70"/>
    </location>
</feature>
<feature type="compositionally biased region" description="Polar residues" evidence="1">
    <location>
        <begin position="419"/>
        <end position="438"/>
    </location>
</feature>
<evidence type="ECO:0000313" key="3">
    <source>
        <dbReference type="Proteomes" id="UP000027265"/>
    </source>
</evidence>
<protein>
    <recommendedName>
        <fullName evidence="4">R3H domain-containing protein</fullName>
    </recommendedName>
</protein>
<proteinExistence type="predicted"/>
<feature type="region of interest" description="Disordered" evidence="1">
    <location>
        <begin position="390"/>
        <end position="465"/>
    </location>
</feature>
<dbReference type="OrthoDB" id="10256743at2759"/>
<dbReference type="Proteomes" id="UP000027265">
    <property type="component" value="Unassembled WGS sequence"/>
</dbReference>
<dbReference type="EMBL" id="KL197724">
    <property type="protein sequence ID" value="KDQ55845.1"/>
    <property type="molecule type" value="Genomic_DNA"/>
</dbReference>
<feature type="compositionally biased region" description="Polar residues" evidence="1">
    <location>
        <begin position="282"/>
        <end position="291"/>
    </location>
</feature>
<dbReference type="AlphaFoldDB" id="A0A067PPW2"/>
<reference evidence="3" key="1">
    <citation type="journal article" date="2014" name="Proc. Natl. Acad. Sci. U.S.A.">
        <title>Extensive sampling of basidiomycete genomes demonstrates inadequacy of the white-rot/brown-rot paradigm for wood decay fungi.</title>
        <authorList>
            <person name="Riley R."/>
            <person name="Salamov A.A."/>
            <person name="Brown D.W."/>
            <person name="Nagy L.G."/>
            <person name="Floudas D."/>
            <person name="Held B.W."/>
            <person name="Levasseur A."/>
            <person name="Lombard V."/>
            <person name="Morin E."/>
            <person name="Otillar R."/>
            <person name="Lindquist E.A."/>
            <person name="Sun H."/>
            <person name="LaButti K.M."/>
            <person name="Schmutz J."/>
            <person name="Jabbour D."/>
            <person name="Luo H."/>
            <person name="Baker S.E."/>
            <person name="Pisabarro A.G."/>
            <person name="Walton J.D."/>
            <person name="Blanchette R.A."/>
            <person name="Henrissat B."/>
            <person name="Martin F."/>
            <person name="Cullen D."/>
            <person name="Hibbett D.S."/>
            <person name="Grigoriev I.V."/>
        </authorList>
    </citation>
    <scope>NUCLEOTIDE SEQUENCE [LARGE SCALE GENOMIC DNA]</scope>
    <source>
        <strain evidence="3">MUCL 33604</strain>
    </source>
</reference>
<feature type="region of interest" description="Disordered" evidence="1">
    <location>
        <begin position="1"/>
        <end position="24"/>
    </location>
</feature>
<gene>
    <name evidence="2" type="ORF">JAAARDRAFT_37269</name>
</gene>
<organism evidence="2 3">
    <name type="scientific">Jaapia argillacea MUCL 33604</name>
    <dbReference type="NCBI Taxonomy" id="933084"/>
    <lineage>
        <taxon>Eukaryota</taxon>
        <taxon>Fungi</taxon>
        <taxon>Dikarya</taxon>
        <taxon>Basidiomycota</taxon>
        <taxon>Agaricomycotina</taxon>
        <taxon>Agaricomycetes</taxon>
        <taxon>Agaricomycetidae</taxon>
        <taxon>Jaapiales</taxon>
        <taxon>Jaapiaceae</taxon>
        <taxon>Jaapia</taxon>
    </lineage>
</organism>